<feature type="compositionally biased region" description="Low complexity" evidence="1">
    <location>
        <begin position="268"/>
        <end position="283"/>
    </location>
</feature>
<feature type="region of interest" description="Disordered" evidence="1">
    <location>
        <begin position="343"/>
        <end position="379"/>
    </location>
</feature>
<evidence type="ECO:0000313" key="3">
    <source>
        <dbReference type="Proteomes" id="UP000277928"/>
    </source>
</evidence>
<feature type="region of interest" description="Disordered" evidence="1">
    <location>
        <begin position="268"/>
        <end position="319"/>
    </location>
</feature>
<feature type="compositionally biased region" description="Basic and acidic residues" evidence="1">
    <location>
        <begin position="344"/>
        <end position="353"/>
    </location>
</feature>
<protein>
    <submittedName>
        <fullName evidence="2">Uncharacterized protein</fullName>
    </submittedName>
</protein>
<name>A0A3P6SQZ7_LITSI</name>
<feature type="compositionally biased region" description="Gly residues" evidence="1">
    <location>
        <begin position="132"/>
        <end position="144"/>
    </location>
</feature>
<feature type="compositionally biased region" description="Basic and acidic residues" evidence="1">
    <location>
        <begin position="15"/>
        <end position="25"/>
    </location>
</feature>
<dbReference type="Proteomes" id="UP000277928">
    <property type="component" value="Unassembled WGS sequence"/>
</dbReference>
<evidence type="ECO:0000256" key="1">
    <source>
        <dbReference type="SAM" id="MobiDB-lite"/>
    </source>
</evidence>
<feature type="compositionally biased region" description="Basic and acidic residues" evidence="1">
    <location>
        <begin position="296"/>
        <end position="310"/>
    </location>
</feature>
<feature type="region of interest" description="Disordered" evidence="1">
    <location>
        <begin position="132"/>
        <end position="155"/>
    </location>
</feature>
<keyword evidence="3" id="KW-1185">Reference proteome</keyword>
<feature type="compositionally biased region" description="Polar residues" evidence="1">
    <location>
        <begin position="452"/>
        <end position="464"/>
    </location>
</feature>
<accession>A0A3P6SQZ7</accession>
<evidence type="ECO:0000313" key="2">
    <source>
        <dbReference type="EMBL" id="VDK78282.1"/>
    </source>
</evidence>
<dbReference type="OrthoDB" id="5872221at2759"/>
<feature type="compositionally biased region" description="Acidic residues" evidence="1">
    <location>
        <begin position="44"/>
        <end position="54"/>
    </location>
</feature>
<sequence>MSSDVLPKFASLEKSRKTCEKKMESESDMMSSFSSVTNATSTRDDDEGEEEEGEEKISSKKLDFAERILKWEQLVTPNVNRLHYNRAIGVGKRNWRDVNEWSKSKANVKLCATEPFFDRSIVAHFSRDGGEVGGGERIGEGGGIKGRKGSGAEAEEVEKVEGEVSARRSAFAVEINDEREAVRKKLAAYHPHLLAQTSVRGGTEIASGHCYPTTTTIATAITTSSTPSTTALALPQSRSCCGNTSVSEHCSTTGSCDKTKRMILAAVEDASSSQSSDENSNSSRLRNVHAEINSTKNEDHRKEEEQREKVEEGDDDISVPIQLIRQSSEEGFNQVVKFKTRVARKGEAEDPKQQPKSSTHTEFNNEQGKLSSKKKKIPCAARRTSKGLANEGLDNRTTCVKQNSSGDIQFESEYCDPTEKTCRSTSANDDNGELKIFNCDAICAKSEGIRETTTNVDHSSQSMRKQQHQQKCDEAEISAVIGDPQTDDKSEMFV</sequence>
<dbReference type="AlphaFoldDB" id="A0A3P6SQZ7"/>
<organism evidence="2 3">
    <name type="scientific">Litomosoides sigmodontis</name>
    <name type="common">Filarial nematode worm</name>
    <dbReference type="NCBI Taxonomy" id="42156"/>
    <lineage>
        <taxon>Eukaryota</taxon>
        <taxon>Metazoa</taxon>
        <taxon>Ecdysozoa</taxon>
        <taxon>Nematoda</taxon>
        <taxon>Chromadorea</taxon>
        <taxon>Rhabditida</taxon>
        <taxon>Spirurina</taxon>
        <taxon>Spiruromorpha</taxon>
        <taxon>Filarioidea</taxon>
        <taxon>Onchocercidae</taxon>
        <taxon>Litomosoides</taxon>
    </lineage>
</organism>
<feature type="region of interest" description="Disordered" evidence="1">
    <location>
        <begin position="452"/>
        <end position="473"/>
    </location>
</feature>
<feature type="region of interest" description="Disordered" evidence="1">
    <location>
        <begin position="15"/>
        <end position="58"/>
    </location>
</feature>
<gene>
    <name evidence="2" type="ORF">NLS_LOCUS4024</name>
</gene>
<feature type="compositionally biased region" description="Polar residues" evidence="1">
    <location>
        <begin position="354"/>
        <end position="370"/>
    </location>
</feature>
<dbReference type="EMBL" id="UYRX01000240">
    <property type="protein sequence ID" value="VDK78282.1"/>
    <property type="molecule type" value="Genomic_DNA"/>
</dbReference>
<reference evidence="2 3" key="1">
    <citation type="submission" date="2018-08" db="EMBL/GenBank/DDBJ databases">
        <authorList>
            <person name="Laetsch R D."/>
            <person name="Stevens L."/>
            <person name="Kumar S."/>
            <person name="Blaxter L. M."/>
        </authorList>
    </citation>
    <scope>NUCLEOTIDE SEQUENCE [LARGE SCALE GENOMIC DNA]</scope>
</reference>
<proteinExistence type="predicted"/>